<gene>
    <name evidence="6" type="ORF">NZD86_05575</name>
</gene>
<dbReference type="Gene3D" id="3.40.50.720">
    <property type="entry name" value="NAD(P)-binding Rossmann-like Domain"/>
    <property type="match status" value="1"/>
</dbReference>
<dbReference type="RefSeq" id="WP_268045496.1">
    <property type="nucleotide sequence ID" value="NZ_CP104064.1"/>
</dbReference>
<keyword evidence="2 4" id="KW-0862">Zinc</keyword>
<dbReference type="PANTHER" id="PTHR43401">
    <property type="entry name" value="L-THREONINE 3-DEHYDROGENASE"/>
    <property type="match status" value="1"/>
</dbReference>
<dbReference type="Pfam" id="PF00107">
    <property type="entry name" value="ADH_zinc_N"/>
    <property type="match status" value="1"/>
</dbReference>
<dbReference type="Gene3D" id="3.90.180.10">
    <property type="entry name" value="Medium-chain alcohol dehydrogenases, catalytic domain"/>
    <property type="match status" value="1"/>
</dbReference>
<dbReference type="Proteomes" id="UP001164803">
    <property type="component" value="Chromosome"/>
</dbReference>
<keyword evidence="3" id="KW-0560">Oxidoreductase</keyword>
<comment type="similarity">
    <text evidence="4">Belongs to the zinc-containing alcohol dehydrogenase family.</text>
</comment>
<dbReference type="SMART" id="SM00829">
    <property type="entry name" value="PKS_ER"/>
    <property type="match status" value="1"/>
</dbReference>
<evidence type="ECO:0000256" key="2">
    <source>
        <dbReference type="ARBA" id="ARBA00022833"/>
    </source>
</evidence>
<dbReference type="PROSITE" id="PS00059">
    <property type="entry name" value="ADH_ZINC"/>
    <property type="match status" value="1"/>
</dbReference>
<organism evidence="6 7">
    <name type="scientific">Alicyclobacillus dauci</name>
    <dbReference type="NCBI Taxonomy" id="1475485"/>
    <lineage>
        <taxon>Bacteria</taxon>
        <taxon>Bacillati</taxon>
        <taxon>Bacillota</taxon>
        <taxon>Bacilli</taxon>
        <taxon>Bacillales</taxon>
        <taxon>Alicyclobacillaceae</taxon>
        <taxon>Alicyclobacillus</taxon>
    </lineage>
</organism>
<keyword evidence="1 4" id="KW-0479">Metal-binding</keyword>
<proteinExistence type="inferred from homology"/>
<evidence type="ECO:0000313" key="6">
    <source>
        <dbReference type="EMBL" id="WAH37960.1"/>
    </source>
</evidence>
<dbReference type="InterPro" id="IPR013149">
    <property type="entry name" value="ADH-like_C"/>
</dbReference>
<dbReference type="CDD" id="cd08234">
    <property type="entry name" value="threonine_DH_like"/>
    <property type="match status" value="1"/>
</dbReference>
<dbReference type="SUPFAM" id="SSF50129">
    <property type="entry name" value="GroES-like"/>
    <property type="match status" value="1"/>
</dbReference>
<sequence>MKAVLYDRPESFSVTELKMPKVGKKQVLIKVALCGVCGTDVHIHKGEFISQFPLTPGHEFVGEVIEVGEEVTGIEVGSRVAVDNTILCGHCYYCKRNQPLYCENFYSLGCTGPGGFAEYVVAKFDKVFPIDGLTYEQAVMVEPISCAVHGLDKIDVQPGDSALLFGAGPTGIVLAQLLKHSGVSNLVVAAPAGPKLELVKKILDVEVVELSRTDHQKHVVEVQQRYPRGFDIVIDATGVPSVLQGSVQFAKFGAKIVVYGVCDESDRIELSPYAIFHKELKIIGSFAQTHCFDRAVEYLQRGIVNVDDFVTHRFSLNEFEQALNQVAHGKDHIKVVVDPTLV</sequence>
<dbReference type="Pfam" id="PF08240">
    <property type="entry name" value="ADH_N"/>
    <property type="match status" value="1"/>
</dbReference>
<dbReference type="InterPro" id="IPR011032">
    <property type="entry name" value="GroES-like_sf"/>
</dbReference>
<dbReference type="InterPro" id="IPR002328">
    <property type="entry name" value="ADH_Zn_CS"/>
</dbReference>
<evidence type="ECO:0000256" key="4">
    <source>
        <dbReference type="RuleBase" id="RU361277"/>
    </source>
</evidence>
<protein>
    <submittedName>
        <fullName evidence="6">Zinc-dependent alcohol dehydrogenase family protein</fullName>
    </submittedName>
</protein>
<dbReference type="InterPro" id="IPR013154">
    <property type="entry name" value="ADH-like_N"/>
</dbReference>
<evidence type="ECO:0000313" key="7">
    <source>
        <dbReference type="Proteomes" id="UP001164803"/>
    </source>
</evidence>
<dbReference type="PANTHER" id="PTHR43401:SF2">
    <property type="entry name" value="L-THREONINE 3-DEHYDROGENASE"/>
    <property type="match status" value="1"/>
</dbReference>
<evidence type="ECO:0000259" key="5">
    <source>
        <dbReference type="SMART" id="SM00829"/>
    </source>
</evidence>
<dbReference type="InterPro" id="IPR036291">
    <property type="entry name" value="NAD(P)-bd_dom_sf"/>
</dbReference>
<evidence type="ECO:0000256" key="1">
    <source>
        <dbReference type="ARBA" id="ARBA00022723"/>
    </source>
</evidence>
<keyword evidence="7" id="KW-1185">Reference proteome</keyword>
<dbReference type="EMBL" id="CP104064">
    <property type="protein sequence ID" value="WAH37960.1"/>
    <property type="molecule type" value="Genomic_DNA"/>
</dbReference>
<comment type="cofactor">
    <cofactor evidence="4">
        <name>Zn(2+)</name>
        <dbReference type="ChEBI" id="CHEBI:29105"/>
    </cofactor>
</comment>
<name>A0ABY6Z5D3_9BACL</name>
<dbReference type="InterPro" id="IPR020843">
    <property type="entry name" value="ER"/>
</dbReference>
<accession>A0ABY6Z5D3</accession>
<reference evidence="6" key="1">
    <citation type="submission" date="2022-08" db="EMBL/GenBank/DDBJ databases">
        <title>Alicyclobacillus dauci DSM2870, complete genome.</title>
        <authorList>
            <person name="Wang Q."/>
            <person name="Cai R."/>
            <person name="Wang Z."/>
        </authorList>
    </citation>
    <scope>NUCLEOTIDE SEQUENCE</scope>
    <source>
        <strain evidence="6">DSM 28700</strain>
    </source>
</reference>
<dbReference type="InterPro" id="IPR050129">
    <property type="entry name" value="Zn_alcohol_dh"/>
</dbReference>
<feature type="domain" description="Enoyl reductase (ER)" evidence="5">
    <location>
        <begin position="7"/>
        <end position="337"/>
    </location>
</feature>
<dbReference type="SUPFAM" id="SSF51735">
    <property type="entry name" value="NAD(P)-binding Rossmann-fold domains"/>
    <property type="match status" value="1"/>
</dbReference>
<evidence type="ECO:0000256" key="3">
    <source>
        <dbReference type="ARBA" id="ARBA00023002"/>
    </source>
</evidence>